<name>A0A0F9ZH41_9BACT</name>
<feature type="domain" description="Glycosyltransferase 2-like" evidence="2">
    <location>
        <begin position="381"/>
        <end position="540"/>
    </location>
</feature>
<evidence type="ECO:0000259" key="2">
    <source>
        <dbReference type="Pfam" id="PF00535"/>
    </source>
</evidence>
<accession>A0A0F9ZH41</accession>
<dbReference type="EMBL" id="LBOV01000015">
    <property type="protein sequence ID" value="KKP43493.1"/>
    <property type="molecule type" value="Genomic_DNA"/>
</dbReference>
<dbReference type="PANTHER" id="PTHR43179:SF7">
    <property type="entry name" value="RHAMNOSYLTRANSFERASE WBBL"/>
    <property type="match status" value="1"/>
</dbReference>
<proteinExistence type="predicted"/>
<dbReference type="InterPro" id="IPR029044">
    <property type="entry name" value="Nucleotide-diphossugar_trans"/>
</dbReference>
<evidence type="ECO:0000313" key="4">
    <source>
        <dbReference type="Proteomes" id="UP000034302"/>
    </source>
</evidence>
<dbReference type="PANTHER" id="PTHR43179">
    <property type="entry name" value="RHAMNOSYLTRANSFERASE WBBL"/>
    <property type="match status" value="1"/>
</dbReference>
<comment type="caution">
    <text evidence="3">The sequence shown here is derived from an EMBL/GenBank/DDBJ whole genome shotgun (WGS) entry which is preliminary data.</text>
</comment>
<dbReference type="AlphaFoldDB" id="A0A0F9ZH41"/>
<sequence>MNKQILYVKYNLTRKPEYALRTEIAKENSSLSARKIGNSTSQIFLQKILQKYENLRKLNAPFTVIEAKKVNSYTIEFPYIRGVSLLERMCLCTNKKALQEEIDKYINLVDNITQQNKTLNKDFGKIFGNFQKEKKYPVIDSGILDITPENLIEDENGRINLIDYEWTFDFPIPRDYVVFRSLLYTFSNIDTKIDFDFNEFINIYIKDHTIIDDCKNWELNFQRKISKNAISENAIDILSKGSRISDSEILDIKEIIRQRDISIEEKNRIKDKLIEIQNENILEEAKSYRSFKQTKLWKGLTIYRKLKEYSKNFFINIIKDGPFITIKRIIKRIKHVYEYRKQVDKERDPYKYWTKANKITFKRRRQIKKELTDLKHKPLISIIMPVYNVDIKWIREAIKSIRKQIYPNWELCIADDASTDEKLKNYLKKIAKDSRIRITFRKKNGHISEASNSALKLATGEFIALMDNDDVVHPHALSEVVKLLNEKKNTDFIYSDEDKLDIKEKRVEPFFKPDWSPDLFMSTNYMSHLSVIRKKLIDKVGGFRKGYEGSQDYDLFLRITELTNNIEHIPDVLYSWRKIPGSTATEYSEKGYAKDTTIKALNDAIKRRNIDGNAYDGLFPGSFRVKYKIEGNPLVSILIPTKNKVEYIQRCITSLLEKTTYSNYEVVIIDTGSKEQSTLEYYKTIESNSKIKFVYWDKQFNYSAVNNFGVKHAKGEYILLLNNDTEIITPSWIEGMLEHAQRKEVGAVGVKLFYPNNTIQHAGVILGINGGTGRGVAGHAFKFFPRETQGFPVQKDIIRNYSAVTAACLMVSKKKFIKVKGLEKDFRIAFNDVDFCLKLLKEGYYNVYTPYVELYHHESISVGTPEAKTRDIEEFSKEIDLMYKRWENYIGNDLFFNPNLSKYSESFVIKV</sequence>
<organism evidence="3 4">
    <name type="scientific">candidate division WS6 bacterium GW2011_GWC1_33_20</name>
    <dbReference type="NCBI Taxonomy" id="1619089"/>
    <lineage>
        <taxon>Bacteria</taxon>
        <taxon>Candidatus Dojkabacteria</taxon>
    </lineage>
</organism>
<reference evidence="3 4" key="1">
    <citation type="journal article" date="2015" name="Nature">
        <title>rRNA introns, odd ribosomes, and small enigmatic genomes across a large radiation of phyla.</title>
        <authorList>
            <person name="Brown C.T."/>
            <person name="Hug L.A."/>
            <person name="Thomas B.C."/>
            <person name="Sharon I."/>
            <person name="Castelle C.J."/>
            <person name="Singh A."/>
            <person name="Wilkins M.J."/>
            <person name="Williams K.H."/>
            <person name="Banfield J.F."/>
        </authorList>
    </citation>
    <scope>NUCLEOTIDE SEQUENCE [LARGE SCALE GENOMIC DNA]</scope>
</reference>
<keyword evidence="1" id="KW-0175">Coiled coil</keyword>
<feature type="coiled-coil region" evidence="1">
    <location>
        <begin position="95"/>
        <end position="122"/>
    </location>
</feature>
<dbReference type="CDD" id="cd04186">
    <property type="entry name" value="GT_2_like_c"/>
    <property type="match status" value="1"/>
</dbReference>
<protein>
    <submittedName>
        <fullName evidence="3">Family 2 glycosyl transferase</fullName>
    </submittedName>
</protein>
<dbReference type="Proteomes" id="UP000034302">
    <property type="component" value="Unassembled WGS sequence"/>
</dbReference>
<evidence type="ECO:0000313" key="3">
    <source>
        <dbReference type="EMBL" id="KKP43493.1"/>
    </source>
</evidence>
<dbReference type="Gene3D" id="3.90.550.10">
    <property type="entry name" value="Spore Coat Polysaccharide Biosynthesis Protein SpsA, Chain A"/>
    <property type="match status" value="2"/>
</dbReference>
<dbReference type="PATRIC" id="fig|1619089.3.peg.581"/>
<dbReference type="CDD" id="cd04184">
    <property type="entry name" value="GT2_RfbC_Mx_like"/>
    <property type="match status" value="1"/>
</dbReference>
<feature type="domain" description="Glycosyltransferase 2-like" evidence="2">
    <location>
        <begin position="636"/>
        <end position="756"/>
    </location>
</feature>
<dbReference type="GO" id="GO:0016740">
    <property type="term" value="F:transferase activity"/>
    <property type="evidence" value="ECO:0007669"/>
    <property type="project" value="UniProtKB-KW"/>
</dbReference>
<gene>
    <name evidence="3" type="ORF">UR34_C0015G0009</name>
</gene>
<dbReference type="Pfam" id="PF00535">
    <property type="entry name" value="Glycos_transf_2"/>
    <property type="match status" value="2"/>
</dbReference>
<dbReference type="SUPFAM" id="SSF53448">
    <property type="entry name" value="Nucleotide-diphospho-sugar transferases"/>
    <property type="match status" value="2"/>
</dbReference>
<dbReference type="InterPro" id="IPR001173">
    <property type="entry name" value="Glyco_trans_2-like"/>
</dbReference>
<evidence type="ECO:0000256" key="1">
    <source>
        <dbReference type="SAM" id="Coils"/>
    </source>
</evidence>
<keyword evidence="3" id="KW-0808">Transferase</keyword>